<dbReference type="RefSeq" id="WP_373949509.1">
    <property type="nucleotide sequence ID" value="NZ_JBHDLN010000003.1"/>
</dbReference>
<evidence type="ECO:0000256" key="1">
    <source>
        <dbReference type="SAM" id="MobiDB-lite"/>
    </source>
</evidence>
<feature type="compositionally biased region" description="Polar residues" evidence="1">
    <location>
        <begin position="235"/>
        <end position="251"/>
    </location>
</feature>
<reference evidence="2 3" key="1">
    <citation type="submission" date="2024-09" db="EMBL/GenBank/DDBJ databases">
        <authorList>
            <person name="Makale K.P.P."/>
            <person name="Makhzoum A."/>
            <person name="Rantong G."/>
            <person name="Rahube T.O."/>
        </authorList>
    </citation>
    <scope>NUCLEOTIDE SEQUENCE [LARGE SCALE GENOMIC DNA]</scope>
    <source>
        <strain evidence="2 3">KM_D13</strain>
    </source>
</reference>
<proteinExistence type="predicted"/>
<accession>A0ABV4UVI7</accession>
<dbReference type="EMBL" id="JBHDLN010000003">
    <property type="protein sequence ID" value="MFB0841834.1"/>
    <property type="molecule type" value="Genomic_DNA"/>
</dbReference>
<comment type="caution">
    <text evidence="2">The sequence shown here is derived from an EMBL/GenBank/DDBJ whole genome shotgun (WGS) entry which is preliminary data.</text>
</comment>
<organism evidence="2 3">
    <name type="scientific">Paenibacillus oleatilyticus</name>
    <dbReference type="NCBI Taxonomy" id="2594886"/>
    <lineage>
        <taxon>Bacteria</taxon>
        <taxon>Bacillati</taxon>
        <taxon>Bacillota</taxon>
        <taxon>Bacilli</taxon>
        <taxon>Bacillales</taxon>
        <taxon>Paenibacillaceae</taxon>
        <taxon>Paenibacillus</taxon>
    </lineage>
</organism>
<gene>
    <name evidence="2" type="ORF">ACEU3E_06615</name>
</gene>
<protein>
    <submittedName>
        <fullName evidence="2">Uncharacterized protein</fullName>
    </submittedName>
</protein>
<keyword evidence="3" id="KW-1185">Reference proteome</keyword>
<dbReference type="Proteomes" id="UP001575622">
    <property type="component" value="Unassembled WGS sequence"/>
</dbReference>
<evidence type="ECO:0000313" key="2">
    <source>
        <dbReference type="EMBL" id="MFB0841834.1"/>
    </source>
</evidence>
<evidence type="ECO:0000313" key="3">
    <source>
        <dbReference type="Proteomes" id="UP001575622"/>
    </source>
</evidence>
<feature type="region of interest" description="Disordered" evidence="1">
    <location>
        <begin position="216"/>
        <end position="264"/>
    </location>
</feature>
<sequence>MTEMQILPSPSGGNTGGGAIVDLEFGNAADLRKKLDAMKQKLNLTKEFFREVMQEGVDYGIIPGTDKPTLYKAGAEGLCEFYNLAPTIAGKVEDKSHESGYYAVDITIRLIHRNTGSIIAEGVGHANTYENRYRWRWVSERDLPKGIDPTDLVSKDFGKNGSSWIKYRMENDDMHSIWNTVLKMAKKRALVDAVLSATRSSGIFAQTQEELNAYLHGEDPDADPEGRLVTPPPRQNRQQSGSRSAKGNGTVRSGGGQANSSDKNRAFELAKQMNGGNMDWNWLGDRASEALGRNIQKVVSDVQAAEWRAVVEYLEQYGQQDEDGFDYDNLPEDV</sequence>
<name>A0ABV4UVI7_9BACL</name>